<evidence type="ECO:0000256" key="2">
    <source>
        <dbReference type="SAM" id="SignalP"/>
    </source>
</evidence>
<sequence>MTGLIRARISAGVSVAALTLLVTGCASQHSHVSGHMVLTTPPTDGPTSGLAGSPTDSPANTPTNTPTSAVEPAVGSSAPAPTATTWVSGMPPGQNTLLTAAESIRPMLARDYADWFAAIAFQQPKSPDDKTEYALLVYRVPHPALDDAVRSALPTTKVVFVDTKLNLEQQRALTNSVSFGYWRDQGLTINTLGCDFDGVCTFGVDDPAKWRAALEAKYGKAKVVVIKQGQATSLTGDVAPGTTLASGPR</sequence>
<protein>
    <recommendedName>
        <fullName evidence="5">Lipoprotein</fullName>
    </recommendedName>
</protein>
<keyword evidence="2" id="KW-0732">Signal</keyword>
<accession>A0ABP5GB76</accession>
<keyword evidence="4" id="KW-1185">Reference proteome</keyword>
<evidence type="ECO:0000313" key="3">
    <source>
        <dbReference type="EMBL" id="GAA2043370.1"/>
    </source>
</evidence>
<gene>
    <name evidence="3" type="ORF">GCM10009839_53190</name>
</gene>
<feature type="region of interest" description="Disordered" evidence="1">
    <location>
        <begin position="35"/>
        <end position="88"/>
    </location>
</feature>
<dbReference type="EMBL" id="BAAAQN010000035">
    <property type="protein sequence ID" value="GAA2043370.1"/>
    <property type="molecule type" value="Genomic_DNA"/>
</dbReference>
<name>A0ABP5GB76_9ACTN</name>
<feature type="compositionally biased region" description="Low complexity" evidence="1">
    <location>
        <begin position="53"/>
        <end position="69"/>
    </location>
</feature>
<proteinExistence type="predicted"/>
<evidence type="ECO:0000313" key="4">
    <source>
        <dbReference type="Proteomes" id="UP001500751"/>
    </source>
</evidence>
<organism evidence="3 4">
    <name type="scientific">Catenulispora yoronensis</name>
    <dbReference type="NCBI Taxonomy" id="450799"/>
    <lineage>
        <taxon>Bacteria</taxon>
        <taxon>Bacillati</taxon>
        <taxon>Actinomycetota</taxon>
        <taxon>Actinomycetes</taxon>
        <taxon>Catenulisporales</taxon>
        <taxon>Catenulisporaceae</taxon>
        <taxon>Catenulispora</taxon>
    </lineage>
</organism>
<evidence type="ECO:0000256" key="1">
    <source>
        <dbReference type="SAM" id="MobiDB-lite"/>
    </source>
</evidence>
<dbReference type="Proteomes" id="UP001500751">
    <property type="component" value="Unassembled WGS sequence"/>
</dbReference>
<evidence type="ECO:0008006" key="5">
    <source>
        <dbReference type="Google" id="ProtNLM"/>
    </source>
</evidence>
<reference evidence="4" key="1">
    <citation type="journal article" date="2019" name="Int. J. Syst. Evol. Microbiol.">
        <title>The Global Catalogue of Microorganisms (GCM) 10K type strain sequencing project: providing services to taxonomists for standard genome sequencing and annotation.</title>
        <authorList>
            <consortium name="The Broad Institute Genomics Platform"/>
            <consortium name="The Broad Institute Genome Sequencing Center for Infectious Disease"/>
            <person name="Wu L."/>
            <person name="Ma J."/>
        </authorList>
    </citation>
    <scope>NUCLEOTIDE SEQUENCE [LARGE SCALE GENOMIC DNA]</scope>
    <source>
        <strain evidence="4">JCM 16014</strain>
    </source>
</reference>
<dbReference type="PROSITE" id="PS51257">
    <property type="entry name" value="PROKAR_LIPOPROTEIN"/>
    <property type="match status" value="1"/>
</dbReference>
<comment type="caution">
    <text evidence="3">The sequence shown here is derived from an EMBL/GenBank/DDBJ whole genome shotgun (WGS) entry which is preliminary data.</text>
</comment>
<feature type="chain" id="PRO_5047005921" description="Lipoprotein" evidence="2">
    <location>
        <begin position="29"/>
        <end position="249"/>
    </location>
</feature>
<feature type="signal peptide" evidence="2">
    <location>
        <begin position="1"/>
        <end position="28"/>
    </location>
</feature>